<evidence type="ECO:0000313" key="2">
    <source>
        <dbReference type="Proteomes" id="UP000326729"/>
    </source>
</evidence>
<proteinExistence type="predicted"/>
<protein>
    <submittedName>
        <fullName evidence="1">Uncharacterized protein</fullName>
    </submittedName>
</protein>
<organism evidence="1 2">
    <name type="scientific">Pseudomonas fluorescens</name>
    <dbReference type="NCBI Taxonomy" id="294"/>
    <lineage>
        <taxon>Bacteria</taxon>
        <taxon>Pseudomonadati</taxon>
        <taxon>Pseudomonadota</taxon>
        <taxon>Gammaproteobacteria</taxon>
        <taxon>Pseudomonadales</taxon>
        <taxon>Pseudomonadaceae</taxon>
        <taxon>Pseudomonas</taxon>
    </lineage>
</organism>
<reference evidence="1 2" key="1">
    <citation type="submission" date="2019-09" db="EMBL/GenBank/DDBJ databases">
        <authorList>
            <person name="Chandra G."/>
            <person name="Truman W A."/>
        </authorList>
    </citation>
    <scope>NUCLEOTIDE SEQUENCE [LARGE SCALE GENOMIC DNA]</scope>
    <source>
        <strain evidence="1">PS659</strain>
    </source>
</reference>
<sequence>MKNAQYLKPTLTNPVGNQIGAIRHDPFPGTGQAPFTARRWMSGQVIDTGENCLDKICSSFWILDGDVRGFVIQIL</sequence>
<dbReference type="EMBL" id="CABVGY010000025">
    <property type="protein sequence ID" value="VVN15861.1"/>
    <property type="molecule type" value="Genomic_DNA"/>
</dbReference>
<gene>
    <name evidence="1" type="ORF">PS659_04111</name>
</gene>
<dbReference type="Proteomes" id="UP000326729">
    <property type="component" value="Unassembled WGS sequence"/>
</dbReference>
<accession>A0A5E6VFG9</accession>
<evidence type="ECO:0000313" key="1">
    <source>
        <dbReference type="EMBL" id="VVN15861.1"/>
    </source>
</evidence>
<dbReference type="AlphaFoldDB" id="A0A5E6VFG9"/>
<name>A0A5E6VFG9_PSEFL</name>